<feature type="transmembrane region" description="Helical" evidence="2">
    <location>
        <begin position="76"/>
        <end position="94"/>
    </location>
</feature>
<evidence type="ECO:0000313" key="3">
    <source>
        <dbReference type="EMBL" id="GMI00218.1"/>
    </source>
</evidence>
<evidence type="ECO:0000313" key="4">
    <source>
        <dbReference type="Proteomes" id="UP001165160"/>
    </source>
</evidence>
<feature type="coiled-coil region" evidence="1">
    <location>
        <begin position="604"/>
        <end position="631"/>
    </location>
</feature>
<keyword evidence="2" id="KW-1133">Transmembrane helix</keyword>
<keyword evidence="4" id="KW-1185">Reference proteome</keyword>
<feature type="coiled-coil region" evidence="1">
    <location>
        <begin position="26"/>
        <end position="53"/>
    </location>
</feature>
<keyword evidence="1" id="KW-0175">Coiled coil</keyword>
<feature type="transmembrane region" description="Helical" evidence="2">
    <location>
        <begin position="532"/>
        <end position="554"/>
    </location>
</feature>
<accession>A0A9W7F3K9</accession>
<dbReference type="AlphaFoldDB" id="A0A9W7F3K9"/>
<protein>
    <submittedName>
        <fullName evidence="3">Uncharacterized protein</fullName>
    </submittedName>
</protein>
<sequence>MQLKEMKTSATARLGEETKQRVVKAHSNAEDIVEETEQRVAKANSSAEEFVDKHGRGGFLEAIMPEKIMRVKAGRAFAAFILTIVGLVSVSYFFNSAHTDCPVITVKTQDPRCTSKDMWMFTANEIKVASFLSDTIYGSTYSCDPNTPQSRSRMDKLKDLEGSMPDWETVVTEWSDDEQAVPTAVALKDATTESLELKVIAGSTSHEASCASGKFYIKFDQDVSCDLGFTLDEDDDSKYANPSEAAAKWLAARDKFGLVGSGNDPTVTEPIGAITVDEYMGFSTSVAVTSDNKAVISYRDGTNYNLKLAICDDAQCSNPTIKSIDSESEVEGHTSVAVTSDNKVVISYQTYEDLKLALNFVAYSNTASISGVSSNWDSTDSPFQTMTTSPCSIPQQTISYSNDNFGTSLSPSFCTDDEMLAALGQYFKNSFSEQLATGISAKLDRKEAAVTFKRAPAWIEPSSYAACTENVKLEFEDSVTCSLANLEILTKKLVVSGAIDSLTASPTQPKSSNGFCEVKACPTIQDSIANTLALTSTVLEISGTILVVLIFYYYKKVKGVDLHKILRHIDKQDEIEIDKFKDNSIEVVDNPISTVSVSEMKALNSEFKGLKAKSEQEVKKLQAKLSELEKRI</sequence>
<reference evidence="4" key="1">
    <citation type="journal article" date="2023" name="Commun. Biol.">
        <title>Genome analysis of Parmales, the sister group of diatoms, reveals the evolutionary specialization of diatoms from phago-mixotrophs to photoautotrophs.</title>
        <authorList>
            <person name="Ban H."/>
            <person name="Sato S."/>
            <person name="Yoshikawa S."/>
            <person name="Yamada K."/>
            <person name="Nakamura Y."/>
            <person name="Ichinomiya M."/>
            <person name="Sato N."/>
            <person name="Blanc-Mathieu R."/>
            <person name="Endo H."/>
            <person name="Kuwata A."/>
            <person name="Ogata H."/>
        </authorList>
    </citation>
    <scope>NUCLEOTIDE SEQUENCE [LARGE SCALE GENOMIC DNA]</scope>
    <source>
        <strain evidence="4">NIES 3699</strain>
    </source>
</reference>
<keyword evidence="2" id="KW-0812">Transmembrane</keyword>
<proteinExistence type="predicted"/>
<dbReference type="Proteomes" id="UP001165160">
    <property type="component" value="Unassembled WGS sequence"/>
</dbReference>
<comment type="caution">
    <text evidence="3">The sequence shown here is derived from an EMBL/GenBank/DDBJ whole genome shotgun (WGS) entry which is preliminary data.</text>
</comment>
<keyword evidence="2" id="KW-0472">Membrane</keyword>
<evidence type="ECO:0000256" key="1">
    <source>
        <dbReference type="SAM" id="Coils"/>
    </source>
</evidence>
<dbReference type="EMBL" id="BRXX01000245">
    <property type="protein sequence ID" value="GMI00218.1"/>
    <property type="molecule type" value="Genomic_DNA"/>
</dbReference>
<gene>
    <name evidence="3" type="ORF">TrVE_jg8521</name>
</gene>
<organism evidence="3 4">
    <name type="scientific">Triparma verrucosa</name>
    <dbReference type="NCBI Taxonomy" id="1606542"/>
    <lineage>
        <taxon>Eukaryota</taxon>
        <taxon>Sar</taxon>
        <taxon>Stramenopiles</taxon>
        <taxon>Ochrophyta</taxon>
        <taxon>Bolidophyceae</taxon>
        <taxon>Parmales</taxon>
        <taxon>Triparmaceae</taxon>
        <taxon>Triparma</taxon>
    </lineage>
</organism>
<name>A0A9W7F3K9_9STRA</name>
<evidence type="ECO:0000256" key="2">
    <source>
        <dbReference type="SAM" id="Phobius"/>
    </source>
</evidence>